<feature type="domain" description="Cupin type-2" evidence="2">
    <location>
        <begin position="39"/>
        <end position="114"/>
    </location>
</feature>
<dbReference type="Pfam" id="PF07883">
    <property type="entry name" value="Cupin_2"/>
    <property type="match status" value="1"/>
</dbReference>
<keyword evidence="3" id="KW-0413">Isomerase</keyword>
<name>A0A1H9TJS8_9MICO</name>
<evidence type="ECO:0000256" key="1">
    <source>
        <dbReference type="SAM" id="MobiDB-lite"/>
    </source>
</evidence>
<dbReference type="GO" id="GO:0016853">
    <property type="term" value="F:isomerase activity"/>
    <property type="evidence" value="ECO:0007669"/>
    <property type="project" value="UniProtKB-KW"/>
</dbReference>
<dbReference type="InterPro" id="IPR013096">
    <property type="entry name" value="Cupin_2"/>
</dbReference>
<dbReference type="InterPro" id="IPR052538">
    <property type="entry name" value="Flavonoid_dioxygenase-like"/>
</dbReference>
<dbReference type="InterPro" id="IPR014710">
    <property type="entry name" value="RmlC-like_jellyroll"/>
</dbReference>
<evidence type="ECO:0000313" key="3">
    <source>
        <dbReference type="EMBL" id="SER97119.1"/>
    </source>
</evidence>
<accession>A0A1H9TJS8</accession>
<dbReference type="Gene3D" id="2.60.120.10">
    <property type="entry name" value="Jelly Rolls"/>
    <property type="match status" value="1"/>
</dbReference>
<evidence type="ECO:0000313" key="4">
    <source>
        <dbReference type="Proteomes" id="UP000199019"/>
    </source>
</evidence>
<reference evidence="4" key="1">
    <citation type="submission" date="2016-10" db="EMBL/GenBank/DDBJ databases">
        <authorList>
            <person name="Varghese N."/>
            <person name="Submissions S."/>
        </authorList>
    </citation>
    <scope>NUCLEOTIDE SEQUENCE [LARGE SCALE GENOMIC DNA]</scope>
    <source>
        <strain evidence="4">CGMCC 1.6963</strain>
    </source>
</reference>
<dbReference type="CDD" id="cd02223">
    <property type="entry name" value="cupin_Bh2720-like"/>
    <property type="match status" value="1"/>
</dbReference>
<dbReference type="SUPFAM" id="SSF51182">
    <property type="entry name" value="RmlC-like cupins"/>
    <property type="match status" value="1"/>
</dbReference>
<dbReference type="EMBL" id="FOHB01000002">
    <property type="protein sequence ID" value="SER97119.1"/>
    <property type="molecule type" value="Genomic_DNA"/>
</dbReference>
<dbReference type="Proteomes" id="UP000199019">
    <property type="component" value="Unassembled WGS sequence"/>
</dbReference>
<dbReference type="InterPro" id="IPR011051">
    <property type="entry name" value="RmlC_Cupin_sf"/>
</dbReference>
<dbReference type="OrthoDB" id="3231985at2"/>
<sequence length="158" mass="17495">MTIKDIGPDPQSFDLETSTVENTHYRAVAWSGKYLQLTLMSIPVGEDIGLEAHPETDQFLRLDAGRGRVQMGPAKDRLDFDREVEDGWAVMVPAGTWHNITNIGDEPMRLYTVYAPVHHAAGKVQPTSADAGRDEESGEDEPPSWSVQPAQEEPDEHA</sequence>
<feature type="region of interest" description="Disordered" evidence="1">
    <location>
        <begin position="122"/>
        <end position="158"/>
    </location>
</feature>
<organism evidence="3 4">
    <name type="scientific">Pedococcus cremeus</name>
    <dbReference type="NCBI Taxonomy" id="587636"/>
    <lineage>
        <taxon>Bacteria</taxon>
        <taxon>Bacillati</taxon>
        <taxon>Actinomycetota</taxon>
        <taxon>Actinomycetes</taxon>
        <taxon>Micrococcales</taxon>
        <taxon>Intrasporangiaceae</taxon>
        <taxon>Pedococcus</taxon>
    </lineage>
</organism>
<dbReference type="PANTHER" id="PTHR43346:SF1">
    <property type="entry name" value="QUERCETIN 2,3-DIOXYGENASE-RELATED"/>
    <property type="match status" value="1"/>
</dbReference>
<evidence type="ECO:0000259" key="2">
    <source>
        <dbReference type="Pfam" id="PF07883"/>
    </source>
</evidence>
<gene>
    <name evidence="3" type="ORF">SAMN05216199_1635</name>
</gene>
<dbReference type="AlphaFoldDB" id="A0A1H9TJS8"/>
<keyword evidence="4" id="KW-1185">Reference proteome</keyword>
<dbReference type="PANTHER" id="PTHR43346">
    <property type="entry name" value="LIGAND BINDING DOMAIN PROTEIN, PUTATIVE (AFU_ORTHOLOGUE AFUA_6G14370)-RELATED"/>
    <property type="match status" value="1"/>
</dbReference>
<protein>
    <submittedName>
        <fullName evidence="3">Mannose-6-phosphate isomerase, cupin superfamily</fullName>
    </submittedName>
</protein>
<dbReference type="STRING" id="587636.SAMN05216199_1635"/>
<dbReference type="RefSeq" id="WP_091757025.1">
    <property type="nucleotide sequence ID" value="NZ_FOHB01000002.1"/>
</dbReference>
<proteinExistence type="predicted"/>